<comment type="caution">
    <text evidence="5">The sequence shown here is derived from an EMBL/GenBank/DDBJ whole genome shotgun (WGS) entry which is preliminary data.</text>
</comment>
<dbReference type="PANTHER" id="PTHR43179">
    <property type="entry name" value="RHAMNOSYLTRANSFERASE WBBL"/>
    <property type="match status" value="1"/>
</dbReference>
<gene>
    <name evidence="5" type="ORF">EDL96_10960</name>
</gene>
<evidence type="ECO:0000256" key="1">
    <source>
        <dbReference type="ARBA" id="ARBA00004776"/>
    </source>
</evidence>
<dbReference type="PANTHER" id="PTHR43179:SF12">
    <property type="entry name" value="GALACTOFURANOSYLTRANSFERASE GLFT2"/>
    <property type="match status" value="1"/>
</dbReference>
<accession>A0A3N3ZRD6</accession>
<keyword evidence="6" id="KW-1185">Reference proteome</keyword>
<dbReference type="Proteomes" id="UP000270616">
    <property type="component" value="Unassembled WGS sequence"/>
</dbReference>
<keyword evidence="4 5" id="KW-0808">Transferase</keyword>
<dbReference type="Gene3D" id="3.90.550.10">
    <property type="entry name" value="Spore Coat Polysaccharide Biosynthesis Protein SpsA, Chain A"/>
    <property type="match status" value="1"/>
</dbReference>
<evidence type="ECO:0000256" key="4">
    <source>
        <dbReference type="ARBA" id="ARBA00022679"/>
    </source>
</evidence>
<comment type="similarity">
    <text evidence="2">Belongs to the glycosyltransferase 2 family.</text>
</comment>
<evidence type="ECO:0000256" key="3">
    <source>
        <dbReference type="ARBA" id="ARBA00022676"/>
    </source>
</evidence>
<evidence type="ECO:0000256" key="2">
    <source>
        <dbReference type="ARBA" id="ARBA00006739"/>
    </source>
</evidence>
<reference evidence="5 6" key="1">
    <citation type="submission" date="2018-10" db="EMBL/GenBank/DDBJ databases">
        <title>Kocuria sp. M5W7-7, whole genome shotgun sequence.</title>
        <authorList>
            <person name="Tuo L."/>
        </authorList>
    </citation>
    <scope>NUCLEOTIDE SEQUENCE [LARGE SCALE GENOMIC DNA]</scope>
    <source>
        <strain evidence="5 6">M5W7-7</strain>
    </source>
</reference>
<dbReference type="GO" id="GO:0016757">
    <property type="term" value="F:glycosyltransferase activity"/>
    <property type="evidence" value="ECO:0007669"/>
    <property type="project" value="UniProtKB-KW"/>
</dbReference>
<dbReference type="OrthoDB" id="6653642at2"/>
<keyword evidence="3" id="KW-0328">Glycosyltransferase</keyword>
<proteinExistence type="inferred from homology"/>
<evidence type="ECO:0000313" key="5">
    <source>
        <dbReference type="EMBL" id="ROZ62244.1"/>
    </source>
</evidence>
<comment type="pathway">
    <text evidence="1">Cell wall biogenesis; cell wall polysaccharide biosynthesis.</text>
</comment>
<evidence type="ECO:0000313" key="6">
    <source>
        <dbReference type="Proteomes" id="UP000270616"/>
    </source>
</evidence>
<dbReference type="AlphaFoldDB" id="A0A3N3ZRD6"/>
<name>A0A3N3ZRD6_9MICC</name>
<protein>
    <submittedName>
        <fullName evidence="5">Glycosyltransferase family 2 protein</fullName>
    </submittedName>
</protein>
<sequence length="260" mass="28469">MCSMNRRDHLLRQLDGVRRWLPGAVHHTVQIGRTGFPVEGSAVVDRTGPGEVNLSAARNAGADAAVRAGAKRLIFLDADCIPGPDLGRFYDLAVREHPGAVVCGPVTYLPEPAAHAGPVELSELAGLTAPHPARPDPPAGEFRPATADEYELFWSLSFAVSADLWAGLRRNTGGFCEQYTGYGGEDTDFAMLLRKECIPMLWAGGAHAYHQWHPVSSPPVEHVAAVLRNAALFHQRWGWWPMRGWLEAFAEQGLIRWPPQ</sequence>
<dbReference type="SUPFAM" id="SSF53448">
    <property type="entry name" value="Nucleotide-diphospho-sugar transferases"/>
    <property type="match status" value="1"/>
</dbReference>
<dbReference type="InterPro" id="IPR029044">
    <property type="entry name" value="Nucleotide-diphossugar_trans"/>
</dbReference>
<dbReference type="EMBL" id="RKMF01000014">
    <property type="protein sequence ID" value="ROZ62244.1"/>
    <property type="molecule type" value="Genomic_DNA"/>
</dbReference>
<organism evidence="5 6">
    <name type="scientific">Kocuria soli</name>
    <dbReference type="NCBI Taxonomy" id="2485125"/>
    <lineage>
        <taxon>Bacteria</taxon>
        <taxon>Bacillati</taxon>
        <taxon>Actinomycetota</taxon>
        <taxon>Actinomycetes</taxon>
        <taxon>Micrococcales</taxon>
        <taxon>Micrococcaceae</taxon>
        <taxon>Kocuria</taxon>
    </lineage>
</organism>